<evidence type="ECO:0000256" key="9">
    <source>
        <dbReference type="SAM" id="Phobius"/>
    </source>
</evidence>
<keyword evidence="6" id="KW-0418">Kinase</keyword>
<comment type="catalytic activity">
    <reaction evidence="1">
        <text>ATP + protein L-histidine = ADP + protein N-phospho-L-histidine.</text>
        <dbReference type="EC" id="2.7.13.3"/>
    </reaction>
</comment>
<keyword evidence="7" id="KW-0067">ATP-binding</keyword>
<evidence type="ECO:0000256" key="5">
    <source>
        <dbReference type="ARBA" id="ARBA00022741"/>
    </source>
</evidence>
<evidence type="ECO:0000256" key="2">
    <source>
        <dbReference type="ARBA" id="ARBA00012438"/>
    </source>
</evidence>
<dbReference type="PANTHER" id="PTHR24421:SF10">
    <property type="entry name" value="NITRATE_NITRITE SENSOR PROTEIN NARQ"/>
    <property type="match status" value="1"/>
</dbReference>
<accession>A0ABY8W624</accession>
<evidence type="ECO:0000259" key="11">
    <source>
        <dbReference type="Pfam" id="PF07730"/>
    </source>
</evidence>
<keyword evidence="4" id="KW-0808">Transferase</keyword>
<keyword evidence="9" id="KW-1133">Transmembrane helix</keyword>
<keyword evidence="9" id="KW-0472">Membrane</keyword>
<keyword evidence="9" id="KW-0812">Transmembrane</keyword>
<dbReference type="SUPFAM" id="SSF55874">
    <property type="entry name" value="ATPase domain of HSP90 chaperone/DNA topoisomerase II/histidine kinase"/>
    <property type="match status" value="1"/>
</dbReference>
<evidence type="ECO:0000256" key="4">
    <source>
        <dbReference type="ARBA" id="ARBA00022679"/>
    </source>
</evidence>
<reference evidence="13 14" key="1">
    <citation type="submission" date="2023-06" db="EMBL/GenBank/DDBJ databases">
        <authorList>
            <person name="Yushchuk O."/>
            <person name="Binda E."/>
            <person name="Ruckert-Reed C."/>
            <person name="Fedorenko V."/>
            <person name="Kalinowski J."/>
            <person name="Marinelli F."/>
        </authorList>
    </citation>
    <scope>NUCLEOTIDE SEQUENCE [LARGE SCALE GENOMIC DNA]</scope>
    <source>
        <strain evidence="13 14">NRRL 3884</strain>
    </source>
</reference>
<feature type="transmembrane region" description="Helical" evidence="9">
    <location>
        <begin position="160"/>
        <end position="183"/>
    </location>
</feature>
<dbReference type="InterPro" id="IPR050482">
    <property type="entry name" value="Sensor_HK_TwoCompSys"/>
</dbReference>
<feature type="domain" description="Signal transduction histidine kinase subgroup 3 dimerisation and phosphoacceptor" evidence="11">
    <location>
        <begin position="218"/>
        <end position="283"/>
    </location>
</feature>
<dbReference type="InterPro" id="IPR036890">
    <property type="entry name" value="HATPase_C_sf"/>
</dbReference>
<evidence type="ECO:0000259" key="10">
    <source>
        <dbReference type="Pfam" id="PF02518"/>
    </source>
</evidence>
<evidence type="ECO:0000256" key="6">
    <source>
        <dbReference type="ARBA" id="ARBA00022777"/>
    </source>
</evidence>
<keyword evidence="3" id="KW-0597">Phosphoprotein</keyword>
<dbReference type="Gene3D" id="1.20.5.1930">
    <property type="match status" value="1"/>
</dbReference>
<dbReference type="InterPro" id="IPR025828">
    <property type="entry name" value="Put_sensor_dom"/>
</dbReference>
<feature type="domain" description="Putative sensor" evidence="12">
    <location>
        <begin position="15"/>
        <end position="192"/>
    </location>
</feature>
<evidence type="ECO:0000313" key="13">
    <source>
        <dbReference type="EMBL" id="WIM92472.1"/>
    </source>
</evidence>
<feature type="transmembrane region" description="Helical" evidence="9">
    <location>
        <begin position="12"/>
        <end position="34"/>
    </location>
</feature>
<gene>
    <name evidence="13" type="ORF">ACTOB_004413</name>
</gene>
<sequence>MSLVASWRPLCALLYLLANGVAGLLALLVSLLLFAAGGVLAVVLVGLPLLAALALIGLPAAALERRLHPLIDHRPLPHGHRVPPRPGLAPWLRTRYTESATWRELGFVALLMTVLWPLDLLAVTLAVTVPAALLATPLMFDGEQVNVLKAYPVTSWPEAILAAAAGLLALVATGYGLVVLAAARGALARLVLTPGDEHRQVVELTRSRVRLVDAFEAERTRIERDLHDGAQQRLVALAMMLGLARLDVPPGPLGDQLARAHDEAERVLVELRELIRGIQPPVLTDFGLEAAVTDLAERCTVPVEVDFPVAHRFARAVESTAYFVVAEALTNLAKHSGADRGAITGRYTGQALTVEISDDGCGGAALSAGTGLLGLADRVSVAGGRLSLASPPGGPTRVIMEIPCQALPDSA</sequence>
<dbReference type="Pfam" id="PF07730">
    <property type="entry name" value="HisKA_3"/>
    <property type="match status" value="1"/>
</dbReference>
<dbReference type="Proteomes" id="UP001240150">
    <property type="component" value="Chromosome"/>
</dbReference>
<protein>
    <recommendedName>
        <fullName evidence="2">histidine kinase</fullName>
        <ecNumber evidence="2">2.7.13.3</ecNumber>
    </recommendedName>
</protein>
<dbReference type="Pfam" id="PF02518">
    <property type="entry name" value="HATPase_c"/>
    <property type="match status" value="1"/>
</dbReference>
<organism evidence="13 14">
    <name type="scientific">Actinoplanes oblitus</name>
    <dbReference type="NCBI Taxonomy" id="3040509"/>
    <lineage>
        <taxon>Bacteria</taxon>
        <taxon>Bacillati</taxon>
        <taxon>Actinomycetota</taxon>
        <taxon>Actinomycetes</taxon>
        <taxon>Micromonosporales</taxon>
        <taxon>Micromonosporaceae</taxon>
        <taxon>Actinoplanes</taxon>
    </lineage>
</organism>
<name>A0ABY8W624_9ACTN</name>
<keyword evidence="14" id="KW-1185">Reference proteome</keyword>
<dbReference type="InterPro" id="IPR011712">
    <property type="entry name" value="Sig_transdc_His_kin_sub3_dim/P"/>
</dbReference>
<evidence type="ECO:0000256" key="7">
    <source>
        <dbReference type="ARBA" id="ARBA00022840"/>
    </source>
</evidence>
<keyword evidence="5" id="KW-0547">Nucleotide-binding</keyword>
<dbReference type="RefSeq" id="WP_284913678.1">
    <property type="nucleotide sequence ID" value="NZ_CP126980.1"/>
</dbReference>
<evidence type="ECO:0000259" key="12">
    <source>
        <dbReference type="Pfam" id="PF13796"/>
    </source>
</evidence>
<dbReference type="CDD" id="cd16917">
    <property type="entry name" value="HATPase_UhpB-NarQ-NarX-like"/>
    <property type="match status" value="1"/>
</dbReference>
<dbReference type="EC" id="2.7.13.3" evidence="2"/>
<proteinExistence type="predicted"/>
<evidence type="ECO:0000256" key="8">
    <source>
        <dbReference type="ARBA" id="ARBA00023012"/>
    </source>
</evidence>
<dbReference type="Gene3D" id="3.30.565.10">
    <property type="entry name" value="Histidine kinase-like ATPase, C-terminal domain"/>
    <property type="match status" value="1"/>
</dbReference>
<evidence type="ECO:0000313" key="14">
    <source>
        <dbReference type="Proteomes" id="UP001240150"/>
    </source>
</evidence>
<dbReference type="Pfam" id="PF13796">
    <property type="entry name" value="Sensor"/>
    <property type="match status" value="1"/>
</dbReference>
<dbReference type="PANTHER" id="PTHR24421">
    <property type="entry name" value="NITRATE/NITRITE SENSOR PROTEIN NARX-RELATED"/>
    <property type="match status" value="1"/>
</dbReference>
<keyword evidence="8" id="KW-0902">Two-component regulatory system</keyword>
<evidence type="ECO:0000256" key="1">
    <source>
        <dbReference type="ARBA" id="ARBA00000085"/>
    </source>
</evidence>
<evidence type="ECO:0000256" key="3">
    <source>
        <dbReference type="ARBA" id="ARBA00022553"/>
    </source>
</evidence>
<dbReference type="InterPro" id="IPR003594">
    <property type="entry name" value="HATPase_dom"/>
</dbReference>
<feature type="domain" description="Histidine kinase/HSP90-like ATPase" evidence="10">
    <location>
        <begin position="319"/>
        <end position="404"/>
    </location>
</feature>
<dbReference type="EMBL" id="CP126980">
    <property type="protein sequence ID" value="WIM92472.1"/>
    <property type="molecule type" value="Genomic_DNA"/>
</dbReference>
<feature type="transmembrane region" description="Helical" evidence="9">
    <location>
        <begin position="40"/>
        <end position="63"/>
    </location>
</feature>